<keyword evidence="3 4" id="KW-0326">Glycosidase</keyword>
<dbReference type="PANTHER" id="PTHR11452:SF83">
    <property type="entry name" value="ALPHA-GALACTOSIDASE"/>
    <property type="match status" value="1"/>
</dbReference>
<sequence>MPAKAVASLLLASFAVHVPSGLQARNSLAAKPPMGWMSWELFRCDVNCSVDNQKCISEWLYQSQADAMVADGYLKAGYSGIHIDDCWMHQNPGRDNTTGELFPNSDRFPSGMKALGDFFHERGVGFGLYSAESPATCAGFPASAGHEFQDARTFANWGVDYMKMDGCGDQAYYEKGYHVMGSALEASGRPITYSCSWPAYIGDNESTKPFGEFIMDGCNLWRNWNDIDCSWNSLSSIIDHWGDYGSVMAPFAGPGHWHDMDMLLIGANCLSEDEERTQMAIWCVSASPLIMGNDLLNVSEASKSILLNSDAIAVNQDSLGQMGIRLKGYSSQSPQQVWARNLANGDVAVVLYNKVALELAKEGGLVMETYFGLSKDGFQKLSLGHRLDHFAKYIMLEGLGRPWWLYAWHFALLLVSYLGYLAVVYFVPKPSDISSGSYYQLLFVKLIIWQHMAEAIGCRQGPLMGHGALPNNYRYRLSLGTLRYTTLPALTGNRRNLLDLLVHSLFFVACVGFLSGQNYQPLFLYSVLACDVWIFLFDQSQFYASSAHAYGSILLAACFPAESGRLAGMQLALIMQWFFSGIGKVGPWFTYVNGPFILQSKIFAGQQWLFKLLIKSPDDLSPTFFGVCLGHFAAAAEYLAPVALMMPVDQLIWIGLITITGMHLYILMMPAPFDVYSWNLCFGLSGVYLFYIGSFGLDHLSGSEMSPWLTSYLLLEYSVCWYGQFFPDKIGYYLSHRYWAGNWVQTFFLVKKTEAVKLKLDSVKTFQSNPLATFDIPSLVCIPSCDC</sequence>
<accession>A0A813EEU3</accession>
<dbReference type="Pfam" id="PF16499">
    <property type="entry name" value="Melibiase_2"/>
    <property type="match status" value="1"/>
</dbReference>
<name>A0A813EEU3_POLGL</name>
<evidence type="ECO:0000256" key="4">
    <source>
        <dbReference type="RuleBase" id="RU361168"/>
    </source>
</evidence>
<feature type="chain" id="PRO_5032456413" description="Alpha-galactosidase" evidence="6">
    <location>
        <begin position="25"/>
        <end position="787"/>
    </location>
</feature>
<comment type="catalytic activity">
    <reaction evidence="4">
        <text>Hydrolysis of terminal, non-reducing alpha-D-galactose residues in alpha-D-galactosides, including galactose oligosaccharides, galactomannans and galactolipids.</text>
        <dbReference type="EC" id="3.2.1.22"/>
    </reaction>
</comment>
<dbReference type="GO" id="GO:0009311">
    <property type="term" value="P:oligosaccharide metabolic process"/>
    <property type="evidence" value="ECO:0007669"/>
    <property type="project" value="TreeGrafter"/>
</dbReference>
<dbReference type="Proteomes" id="UP000654075">
    <property type="component" value="Unassembled WGS sequence"/>
</dbReference>
<dbReference type="CDD" id="cd14792">
    <property type="entry name" value="GH27"/>
    <property type="match status" value="1"/>
</dbReference>
<keyword evidence="8" id="KW-1185">Reference proteome</keyword>
<dbReference type="EMBL" id="CAJNNV010012325">
    <property type="protein sequence ID" value="CAE8600635.1"/>
    <property type="molecule type" value="Genomic_DNA"/>
</dbReference>
<keyword evidence="5" id="KW-0472">Membrane</keyword>
<dbReference type="InterPro" id="IPR017853">
    <property type="entry name" value="GH"/>
</dbReference>
<dbReference type="InterPro" id="IPR002241">
    <property type="entry name" value="Glyco_hydro_27"/>
</dbReference>
<dbReference type="SUPFAM" id="SSF51445">
    <property type="entry name" value="(Trans)glycosidases"/>
    <property type="match status" value="1"/>
</dbReference>
<dbReference type="PANTHER" id="PTHR11452">
    <property type="entry name" value="ALPHA-GALACTOSIDASE/ALPHA-N-ACETYLGALACTOSAMINIDASE"/>
    <property type="match status" value="1"/>
</dbReference>
<evidence type="ECO:0000256" key="1">
    <source>
        <dbReference type="ARBA" id="ARBA00009743"/>
    </source>
</evidence>
<dbReference type="EC" id="3.2.1.22" evidence="4"/>
<feature type="transmembrane region" description="Helical" evidence="5">
    <location>
        <begin position="651"/>
        <end position="669"/>
    </location>
</feature>
<proteinExistence type="inferred from homology"/>
<evidence type="ECO:0000256" key="2">
    <source>
        <dbReference type="ARBA" id="ARBA00022801"/>
    </source>
</evidence>
<dbReference type="InterPro" id="IPR021941">
    <property type="entry name" value="DUF3556_TM"/>
</dbReference>
<organism evidence="7 8">
    <name type="scientific">Polarella glacialis</name>
    <name type="common">Dinoflagellate</name>
    <dbReference type="NCBI Taxonomy" id="89957"/>
    <lineage>
        <taxon>Eukaryota</taxon>
        <taxon>Sar</taxon>
        <taxon>Alveolata</taxon>
        <taxon>Dinophyceae</taxon>
        <taxon>Suessiales</taxon>
        <taxon>Suessiaceae</taxon>
        <taxon>Polarella</taxon>
    </lineage>
</organism>
<feature type="transmembrane region" description="Helical" evidence="5">
    <location>
        <begin position="403"/>
        <end position="427"/>
    </location>
</feature>
<comment type="similarity">
    <text evidence="1 4">Belongs to the glycosyl hydrolase 27 family.</text>
</comment>
<feature type="transmembrane region" description="Helical" evidence="5">
    <location>
        <begin position="550"/>
        <end position="579"/>
    </location>
</feature>
<dbReference type="GO" id="GO:0016139">
    <property type="term" value="P:glycoside catabolic process"/>
    <property type="evidence" value="ECO:0007669"/>
    <property type="project" value="TreeGrafter"/>
</dbReference>
<dbReference type="FunFam" id="3.20.20.70:FF:000197">
    <property type="entry name" value="Alpha-galactosidase"/>
    <property type="match status" value="1"/>
</dbReference>
<feature type="transmembrane region" description="Helical" evidence="5">
    <location>
        <begin position="620"/>
        <end position="639"/>
    </location>
</feature>
<keyword evidence="5" id="KW-0812">Transmembrane</keyword>
<feature type="transmembrane region" description="Helical" evidence="5">
    <location>
        <begin position="675"/>
        <end position="697"/>
    </location>
</feature>
<keyword evidence="2 4" id="KW-0378">Hydrolase</keyword>
<feature type="transmembrane region" description="Helical" evidence="5">
    <location>
        <begin position="497"/>
        <end position="516"/>
    </location>
</feature>
<dbReference type="PRINTS" id="PR00740">
    <property type="entry name" value="GLHYDRLASE27"/>
</dbReference>
<keyword evidence="4" id="KW-1015">Disulfide bond</keyword>
<dbReference type="OrthoDB" id="5795902at2759"/>
<evidence type="ECO:0000256" key="6">
    <source>
        <dbReference type="SAM" id="SignalP"/>
    </source>
</evidence>
<evidence type="ECO:0000313" key="8">
    <source>
        <dbReference type="Proteomes" id="UP000654075"/>
    </source>
</evidence>
<dbReference type="GO" id="GO:0005737">
    <property type="term" value="C:cytoplasm"/>
    <property type="evidence" value="ECO:0007669"/>
    <property type="project" value="TreeGrafter"/>
</dbReference>
<dbReference type="Pfam" id="PF12077">
    <property type="entry name" value="DUF3556"/>
    <property type="match status" value="1"/>
</dbReference>
<evidence type="ECO:0000313" key="7">
    <source>
        <dbReference type="EMBL" id="CAE8600635.1"/>
    </source>
</evidence>
<dbReference type="PROSITE" id="PS00512">
    <property type="entry name" value="ALPHA_GALACTOSIDASE"/>
    <property type="match status" value="1"/>
</dbReference>
<dbReference type="Gene3D" id="3.20.20.70">
    <property type="entry name" value="Aldolase class I"/>
    <property type="match status" value="1"/>
</dbReference>
<keyword evidence="5" id="KW-1133">Transmembrane helix</keyword>
<dbReference type="InterPro" id="IPR013785">
    <property type="entry name" value="Aldolase_TIM"/>
</dbReference>
<dbReference type="AlphaFoldDB" id="A0A813EEU3"/>
<dbReference type="GO" id="GO:0004557">
    <property type="term" value="F:alpha-galactosidase activity"/>
    <property type="evidence" value="ECO:0007669"/>
    <property type="project" value="UniProtKB-EC"/>
</dbReference>
<dbReference type="InterPro" id="IPR000111">
    <property type="entry name" value="Glyco_hydro_27/36_CS"/>
</dbReference>
<comment type="caution">
    <text evidence="7">The sequence shown here is derived from an EMBL/GenBank/DDBJ whole genome shotgun (WGS) entry which is preliminary data.</text>
</comment>
<protein>
    <recommendedName>
        <fullName evidence="4">Alpha-galactosidase</fullName>
        <ecNumber evidence="4">3.2.1.22</ecNumber>
    </recommendedName>
    <alternativeName>
        <fullName evidence="4">Melibiase</fullName>
    </alternativeName>
</protein>
<keyword evidence="6" id="KW-0732">Signal</keyword>
<feature type="signal peptide" evidence="6">
    <location>
        <begin position="1"/>
        <end position="24"/>
    </location>
</feature>
<gene>
    <name evidence="7" type="ORF">PGLA1383_LOCUS18948</name>
</gene>
<reference evidence="7" key="1">
    <citation type="submission" date="2021-02" db="EMBL/GenBank/DDBJ databases">
        <authorList>
            <person name="Dougan E. K."/>
            <person name="Rhodes N."/>
            <person name="Thang M."/>
            <person name="Chan C."/>
        </authorList>
    </citation>
    <scope>NUCLEOTIDE SEQUENCE</scope>
</reference>
<evidence type="ECO:0000256" key="3">
    <source>
        <dbReference type="ARBA" id="ARBA00023295"/>
    </source>
</evidence>
<evidence type="ECO:0000256" key="5">
    <source>
        <dbReference type="SAM" id="Phobius"/>
    </source>
</evidence>